<organism evidence="6">
    <name type="scientific">Proteinivorax tanatarense</name>
    <dbReference type="NCBI Taxonomy" id="1260629"/>
    <lineage>
        <taxon>Bacteria</taxon>
        <taxon>Bacillati</taxon>
        <taxon>Bacillota</taxon>
        <taxon>Clostridia</taxon>
        <taxon>Eubacteriales</taxon>
        <taxon>Proteinivoracaceae</taxon>
        <taxon>Proteinivorax</taxon>
    </lineage>
</organism>
<dbReference type="GO" id="GO:0055085">
    <property type="term" value="P:transmembrane transport"/>
    <property type="evidence" value="ECO:0007669"/>
    <property type="project" value="UniProtKB-ARBA"/>
</dbReference>
<keyword evidence="3" id="KW-0547">Nucleotide-binding</keyword>
<sequence>MPSFQCNCEIANNEILLETVNLQKKFIIKDAFFWGKNKTLMAVDDVSIIIKNGQTLGLVGESGCGKSTLGKMILRAEQPTEGKIIFNGQEITYLKGEKLRNIRRNIQGIFQDADASLNPRMKIERIIQEPLLNFRVGSKAQQRKNIIELLQTVGLPEFVLNRYPHQLSGGQKQRVAIARALTLKPKLILCDEVTASLDVSIQAQVLNLLKKFKDDFGLSYLFISHDIAAVKYISDEIAVMYLGKIVEVIKSENLVKKAQHPYTQALLKAIPIAEGDKALLKRQQLMGEPPNPMGIGRGCRFRTRCHCAEKICDSEEPKLKKISSDHQVACHFVKMQGSSDDHKNNK</sequence>
<evidence type="ECO:0000256" key="3">
    <source>
        <dbReference type="ARBA" id="ARBA00022741"/>
    </source>
</evidence>
<dbReference type="Gene3D" id="3.40.50.300">
    <property type="entry name" value="P-loop containing nucleotide triphosphate hydrolases"/>
    <property type="match status" value="1"/>
</dbReference>
<evidence type="ECO:0000256" key="2">
    <source>
        <dbReference type="ARBA" id="ARBA00022448"/>
    </source>
</evidence>
<dbReference type="RefSeq" id="WP_350344261.1">
    <property type="nucleotide sequence ID" value="NZ_CP158367.1"/>
</dbReference>
<comment type="similarity">
    <text evidence="1">Belongs to the ABC transporter superfamily.</text>
</comment>
<evidence type="ECO:0000256" key="4">
    <source>
        <dbReference type="ARBA" id="ARBA00022840"/>
    </source>
</evidence>
<dbReference type="InterPro" id="IPR017871">
    <property type="entry name" value="ABC_transporter-like_CS"/>
</dbReference>
<dbReference type="CDD" id="cd03257">
    <property type="entry name" value="ABC_NikE_OppD_transporters"/>
    <property type="match status" value="1"/>
</dbReference>
<dbReference type="PROSITE" id="PS00211">
    <property type="entry name" value="ABC_TRANSPORTER_1"/>
    <property type="match status" value="1"/>
</dbReference>
<dbReference type="SMART" id="SM00382">
    <property type="entry name" value="AAA"/>
    <property type="match status" value="1"/>
</dbReference>
<reference evidence="6" key="2">
    <citation type="submission" date="2024-06" db="EMBL/GenBank/DDBJ databases">
        <authorList>
            <person name="Petrova K.O."/>
            <person name="Toshchakov S.V."/>
            <person name="Boltjanskaja Y.V."/>
            <person name="Kevbrin V."/>
        </authorList>
    </citation>
    <scope>NUCLEOTIDE SEQUENCE</scope>
    <source>
        <strain evidence="6">Z-910T</strain>
    </source>
</reference>
<dbReference type="PROSITE" id="PS50893">
    <property type="entry name" value="ABC_TRANSPORTER_2"/>
    <property type="match status" value="1"/>
</dbReference>
<dbReference type="GO" id="GO:0005524">
    <property type="term" value="F:ATP binding"/>
    <property type="evidence" value="ECO:0007669"/>
    <property type="project" value="UniProtKB-KW"/>
</dbReference>
<dbReference type="InterPro" id="IPR027417">
    <property type="entry name" value="P-loop_NTPase"/>
</dbReference>
<keyword evidence="4 6" id="KW-0067">ATP-binding</keyword>
<protein>
    <submittedName>
        <fullName evidence="6">Oligopeptide/dipeptide ABC transporter ATP-binding protein</fullName>
    </submittedName>
</protein>
<dbReference type="Pfam" id="PF00005">
    <property type="entry name" value="ABC_tran"/>
    <property type="match status" value="1"/>
</dbReference>
<dbReference type="NCBIfam" id="TIGR01727">
    <property type="entry name" value="oligo_HPY"/>
    <property type="match status" value="1"/>
</dbReference>
<gene>
    <name evidence="6" type="ORF">PRVXT_000653</name>
</gene>
<evidence type="ECO:0000259" key="5">
    <source>
        <dbReference type="PROSITE" id="PS50893"/>
    </source>
</evidence>
<dbReference type="FunFam" id="3.40.50.300:FF:000016">
    <property type="entry name" value="Oligopeptide ABC transporter ATP-binding component"/>
    <property type="match status" value="1"/>
</dbReference>
<evidence type="ECO:0000313" key="6">
    <source>
        <dbReference type="EMBL" id="XBX75517.1"/>
    </source>
</evidence>
<dbReference type="PANTHER" id="PTHR43776:SF8">
    <property type="entry name" value="ABC TRANSPORTER, ATP-BINDING PROTEIN"/>
    <property type="match status" value="1"/>
</dbReference>
<dbReference type="InterPro" id="IPR050319">
    <property type="entry name" value="ABC_transp_ATP-bind"/>
</dbReference>
<accession>A0AAU7VN82</accession>
<dbReference type="Pfam" id="PF08352">
    <property type="entry name" value="oligo_HPY"/>
    <property type="match status" value="1"/>
</dbReference>
<dbReference type="SUPFAM" id="SSF52540">
    <property type="entry name" value="P-loop containing nucleoside triphosphate hydrolases"/>
    <property type="match status" value="1"/>
</dbReference>
<evidence type="ECO:0000256" key="1">
    <source>
        <dbReference type="ARBA" id="ARBA00005417"/>
    </source>
</evidence>
<dbReference type="GO" id="GO:0015833">
    <property type="term" value="P:peptide transport"/>
    <property type="evidence" value="ECO:0007669"/>
    <property type="project" value="InterPro"/>
</dbReference>
<dbReference type="AlphaFoldDB" id="A0AAU7VN82"/>
<dbReference type="InterPro" id="IPR003439">
    <property type="entry name" value="ABC_transporter-like_ATP-bd"/>
</dbReference>
<dbReference type="InterPro" id="IPR013563">
    <property type="entry name" value="Oligopep_ABC_C"/>
</dbReference>
<dbReference type="InterPro" id="IPR003593">
    <property type="entry name" value="AAA+_ATPase"/>
</dbReference>
<name>A0AAU7VN82_9FIRM</name>
<dbReference type="EMBL" id="CP158367">
    <property type="protein sequence ID" value="XBX75517.1"/>
    <property type="molecule type" value="Genomic_DNA"/>
</dbReference>
<dbReference type="PANTHER" id="PTHR43776">
    <property type="entry name" value="TRANSPORT ATP-BINDING PROTEIN"/>
    <property type="match status" value="1"/>
</dbReference>
<keyword evidence="2" id="KW-0813">Transport</keyword>
<reference evidence="6" key="1">
    <citation type="journal article" date="2013" name="Extremophiles">
        <title>Proteinivorax tanatarense gen. nov., sp. nov., an anaerobic, haloalkaliphilic, proteolytic bacterium isolated from a decaying algal bloom, and proposal of Proteinivoraceae fam. nov.</title>
        <authorList>
            <person name="Kevbrin V."/>
            <person name="Boltyanskaya Y."/>
            <person name="Zhilina T."/>
            <person name="Kolganova T."/>
            <person name="Lavrentjeva E."/>
            <person name="Kuznetsov B."/>
        </authorList>
    </citation>
    <scope>NUCLEOTIDE SEQUENCE</scope>
    <source>
        <strain evidence="6">Z-910T</strain>
    </source>
</reference>
<dbReference type="GO" id="GO:0016887">
    <property type="term" value="F:ATP hydrolysis activity"/>
    <property type="evidence" value="ECO:0007669"/>
    <property type="project" value="InterPro"/>
</dbReference>
<proteinExistence type="inferred from homology"/>
<feature type="domain" description="ABC transporter" evidence="5">
    <location>
        <begin position="17"/>
        <end position="267"/>
    </location>
</feature>